<gene>
    <name evidence="1" type="ORF">LPJ66_003719</name>
</gene>
<proteinExistence type="predicted"/>
<name>A0ACC1IMV7_9FUNG</name>
<evidence type="ECO:0000313" key="2">
    <source>
        <dbReference type="Proteomes" id="UP001150581"/>
    </source>
</evidence>
<organism evidence="1 2">
    <name type="scientific">Kickxella alabastrina</name>
    <dbReference type="NCBI Taxonomy" id="61397"/>
    <lineage>
        <taxon>Eukaryota</taxon>
        <taxon>Fungi</taxon>
        <taxon>Fungi incertae sedis</taxon>
        <taxon>Zoopagomycota</taxon>
        <taxon>Kickxellomycotina</taxon>
        <taxon>Kickxellomycetes</taxon>
        <taxon>Kickxellales</taxon>
        <taxon>Kickxellaceae</taxon>
        <taxon>Kickxella</taxon>
    </lineage>
</organism>
<protein>
    <submittedName>
        <fullName evidence="1">Uncharacterized protein</fullName>
    </submittedName>
</protein>
<dbReference type="EMBL" id="JANBPG010000395">
    <property type="protein sequence ID" value="KAJ1896873.1"/>
    <property type="molecule type" value="Genomic_DNA"/>
</dbReference>
<evidence type="ECO:0000313" key="1">
    <source>
        <dbReference type="EMBL" id="KAJ1896873.1"/>
    </source>
</evidence>
<reference evidence="1" key="1">
    <citation type="submission" date="2022-07" db="EMBL/GenBank/DDBJ databases">
        <title>Phylogenomic reconstructions and comparative analyses of Kickxellomycotina fungi.</title>
        <authorList>
            <person name="Reynolds N.K."/>
            <person name="Stajich J.E."/>
            <person name="Barry K."/>
            <person name="Grigoriev I.V."/>
            <person name="Crous P."/>
            <person name="Smith M.E."/>
        </authorList>
    </citation>
    <scope>NUCLEOTIDE SEQUENCE</scope>
    <source>
        <strain evidence="1">Benny 63K</strain>
    </source>
</reference>
<comment type="caution">
    <text evidence="1">The sequence shown here is derived from an EMBL/GenBank/DDBJ whole genome shotgun (WGS) entry which is preliminary data.</text>
</comment>
<keyword evidence="2" id="KW-1185">Reference proteome</keyword>
<accession>A0ACC1IMV7</accession>
<dbReference type="Proteomes" id="UP001150581">
    <property type="component" value="Unassembled WGS sequence"/>
</dbReference>
<sequence>MAMDLGMIVDLVMQLCQNREIEVVTANGAPVPFMQQYGLVQGDVLSPLLWIAVYDPLLTQVCQECILCPEELGIEAVRILAVAYADDLTLMGSSHAELQETMNLTMAWFNMVGVKVNSSKIELIEWPQQEL</sequence>